<proteinExistence type="predicted"/>
<protein>
    <submittedName>
        <fullName evidence="1">Uncharacterized protein</fullName>
    </submittedName>
</protein>
<keyword evidence="2" id="KW-1185">Reference proteome</keyword>
<evidence type="ECO:0000313" key="1">
    <source>
        <dbReference type="EMBL" id="MED6290780.1"/>
    </source>
</evidence>
<organism evidence="1 2">
    <name type="scientific">Characodon lateralis</name>
    <dbReference type="NCBI Taxonomy" id="208331"/>
    <lineage>
        <taxon>Eukaryota</taxon>
        <taxon>Metazoa</taxon>
        <taxon>Chordata</taxon>
        <taxon>Craniata</taxon>
        <taxon>Vertebrata</taxon>
        <taxon>Euteleostomi</taxon>
        <taxon>Actinopterygii</taxon>
        <taxon>Neopterygii</taxon>
        <taxon>Teleostei</taxon>
        <taxon>Neoteleostei</taxon>
        <taxon>Acanthomorphata</taxon>
        <taxon>Ovalentaria</taxon>
        <taxon>Atherinomorphae</taxon>
        <taxon>Cyprinodontiformes</taxon>
        <taxon>Goodeidae</taxon>
        <taxon>Characodon</taxon>
    </lineage>
</organism>
<name>A0ABU7EUH8_9TELE</name>
<dbReference type="Proteomes" id="UP001352852">
    <property type="component" value="Unassembled WGS sequence"/>
</dbReference>
<sequence length="103" mass="11704">MFSCASLHGGETCHCATEPNLPTSTQQQPTLGESTRSWKCRVRPPLVWDHKVLSVDSPNPESHLLQIILVDGDHLYFSEKALGYLPWSEMGFFVVFFSLMHVW</sequence>
<evidence type="ECO:0000313" key="2">
    <source>
        <dbReference type="Proteomes" id="UP001352852"/>
    </source>
</evidence>
<dbReference type="EMBL" id="JAHUTJ010066976">
    <property type="protein sequence ID" value="MED6290780.1"/>
    <property type="molecule type" value="Genomic_DNA"/>
</dbReference>
<gene>
    <name evidence="1" type="ORF">CHARACLAT_016942</name>
</gene>
<reference evidence="1 2" key="1">
    <citation type="submission" date="2021-06" db="EMBL/GenBank/DDBJ databases">
        <authorList>
            <person name="Palmer J.M."/>
        </authorList>
    </citation>
    <scope>NUCLEOTIDE SEQUENCE [LARGE SCALE GENOMIC DNA]</scope>
    <source>
        <strain evidence="1 2">CL_MEX2019</strain>
        <tissue evidence="1">Muscle</tissue>
    </source>
</reference>
<accession>A0ABU7EUH8</accession>
<comment type="caution">
    <text evidence="1">The sequence shown here is derived from an EMBL/GenBank/DDBJ whole genome shotgun (WGS) entry which is preliminary data.</text>
</comment>